<dbReference type="Gene3D" id="1.10.1170.10">
    <property type="entry name" value="Inhibitor Of Apoptosis Protein (2mihbC-IAP-1), Chain A"/>
    <property type="match status" value="1"/>
</dbReference>
<protein>
    <submittedName>
        <fullName evidence="4">Uncharacterized protein</fullName>
    </submittedName>
</protein>
<evidence type="ECO:0000256" key="3">
    <source>
        <dbReference type="ARBA" id="ARBA00022490"/>
    </source>
</evidence>
<evidence type="ECO:0000256" key="1">
    <source>
        <dbReference type="ARBA" id="ARBA00004496"/>
    </source>
</evidence>
<reference evidence="4 5" key="1">
    <citation type="submission" date="2021-06" db="EMBL/GenBank/DDBJ databases">
        <authorList>
            <person name="Palmer J.M."/>
        </authorList>
    </citation>
    <scope>NUCLEOTIDE SEQUENCE [LARGE SCALE GENOMIC DNA]</scope>
    <source>
        <strain evidence="4 5">AS_MEX2019</strain>
        <tissue evidence="4">Muscle</tissue>
    </source>
</reference>
<keyword evidence="3" id="KW-0963">Cytoplasm</keyword>
<evidence type="ECO:0000256" key="2">
    <source>
        <dbReference type="ARBA" id="ARBA00006672"/>
    </source>
</evidence>
<evidence type="ECO:0000313" key="4">
    <source>
        <dbReference type="EMBL" id="MEQ2285101.1"/>
    </source>
</evidence>
<comment type="subcellular location">
    <subcellularLocation>
        <location evidence="1">Cytoplasm</location>
    </subcellularLocation>
</comment>
<comment type="similarity">
    <text evidence="2">Belongs to the IAP family.</text>
</comment>
<sequence length="75" mass="8692">MRSGVVKEHKSHSSSCHFIALKKKVEDLTTEEFFKLQKERHKFIINKAGNEAIAKFEEAAKLRRVEIFKTAMGEE</sequence>
<gene>
    <name evidence="4" type="ORF">AMECASPLE_028450</name>
</gene>
<dbReference type="PANTHER" id="PTHR46771:SF3">
    <property type="entry name" value="BACULOVIRAL IAP REPEAT-CONTAINING PROTEIN 5"/>
    <property type="match status" value="1"/>
</dbReference>
<keyword evidence="5" id="KW-1185">Reference proteome</keyword>
<dbReference type="Proteomes" id="UP001469553">
    <property type="component" value="Unassembled WGS sequence"/>
</dbReference>
<dbReference type="PANTHER" id="PTHR46771">
    <property type="entry name" value="DETERIN"/>
    <property type="match status" value="1"/>
</dbReference>
<organism evidence="4 5">
    <name type="scientific">Ameca splendens</name>
    <dbReference type="NCBI Taxonomy" id="208324"/>
    <lineage>
        <taxon>Eukaryota</taxon>
        <taxon>Metazoa</taxon>
        <taxon>Chordata</taxon>
        <taxon>Craniata</taxon>
        <taxon>Vertebrata</taxon>
        <taxon>Euteleostomi</taxon>
        <taxon>Actinopterygii</taxon>
        <taxon>Neopterygii</taxon>
        <taxon>Teleostei</taxon>
        <taxon>Neoteleostei</taxon>
        <taxon>Acanthomorphata</taxon>
        <taxon>Ovalentaria</taxon>
        <taxon>Atherinomorphae</taxon>
        <taxon>Cyprinodontiformes</taxon>
        <taxon>Goodeidae</taxon>
        <taxon>Ameca</taxon>
    </lineage>
</organism>
<comment type="caution">
    <text evidence="4">The sequence shown here is derived from an EMBL/GenBank/DDBJ whole genome shotgun (WGS) entry which is preliminary data.</text>
</comment>
<evidence type="ECO:0000313" key="5">
    <source>
        <dbReference type="Proteomes" id="UP001469553"/>
    </source>
</evidence>
<dbReference type="SUPFAM" id="SSF57924">
    <property type="entry name" value="Inhibitor of apoptosis (IAP) repeat"/>
    <property type="match status" value="1"/>
</dbReference>
<dbReference type="InterPro" id="IPR051190">
    <property type="entry name" value="Baculoviral_IAP"/>
</dbReference>
<name>A0ABV0XUF3_9TELE</name>
<dbReference type="EMBL" id="JAHRIP010012537">
    <property type="protein sequence ID" value="MEQ2285101.1"/>
    <property type="molecule type" value="Genomic_DNA"/>
</dbReference>
<accession>A0ABV0XUF3</accession>
<proteinExistence type="inferred from homology"/>